<accession>A0AAD6LCH3</accession>
<dbReference type="EMBL" id="JAQIZT010000018">
    <property type="protein sequence ID" value="KAJ6957779.1"/>
    <property type="molecule type" value="Genomic_DNA"/>
</dbReference>
<sequence length="158" mass="17233">MLLAWLLFRENALITLPKKLISPNVQISNGHLSSLTEELSSSKAARSHLSSLTELSSSKAARSQKSVLLLLISSQKSLFHSEGNTPTIPILSHISSPVRVSECRSCPSATDLLRHCDPEPNTTSKSSSWKAEGQASYQSLSRLQRKNEGQLLCVCCTN</sequence>
<comment type="caution">
    <text evidence="1">The sequence shown here is derived from an EMBL/GenBank/DDBJ whole genome shotgun (WGS) entry which is preliminary data.</text>
</comment>
<organism evidence="1 2">
    <name type="scientific">Populus alba x Populus x berolinensis</name>
    <dbReference type="NCBI Taxonomy" id="444605"/>
    <lineage>
        <taxon>Eukaryota</taxon>
        <taxon>Viridiplantae</taxon>
        <taxon>Streptophyta</taxon>
        <taxon>Embryophyta</taxon>
        <taxon>Tracheophyta</taxon>
        <taxon>Spermatophyta</taxon>
        <taxon>Magnoliopsida</taxon>
        <taxon>eudicotyledons</taxon>
        <taxon>Gunneridae</taxon>
        <taxon>Pentapetalae</taxon>
        <taxon>rosids</taxon>
        <taxon>fabids</taxon>
        <taxon>Malpighiales</taxon>
        <taxon>Salicaceae</taxon>
        <taxon>Saliceae</taxon>
        <taxon>Populus</taxon>
    </lineage>
</organism>
<evidence type="ECO:0000313" key="2">
    <source>
        <dbReference type="Proteomes" id="UP001164929"/>
    </source>
</evidence>
<proteinExistence type="predicted"/>
<reference evidence="1 2" key="1">
    <citation type="journal article" date="2023" name="Mol. Ecol. Resour.">
        <title>Chromosome-level genome assembly of a triploid poplar Populus alba 'Berolinensis'.</title>
        <authorList>
            <person name="Chen S."/>
            <person name="Yu Y."/>
            <person name="Wang X."/>
            <person name="Wang S."/>
            <person name="Zhang T."/>
            <person name="Zhou Y."/>
            <person name="He R."/>
            <person name="Meng N."/>
            <person name="Wang Y."/>
            <person name="Liu W."/>
            <person name="Liu Z."/>
            <person name="Liu J."/>
            <person name="Guo Q."/>
            <person name="Huang H."/>
            <person name="Sederoff R.R."/>
            <person name="Wang G."/>
            <person name="Qu G."/>
            <person name="Chen S."/>
        </authorList>
    </citation>
    <scope>NUCLEOTIDE SEQUENCE [LARGE SCALE GENOMIC DNA]</scope>
    <source>
        <strain evidence="1">SC-2020</strain>
    </source>
</reference>
<dbReference type="AlphaFoldDB" id="A0AAD6LCH3"/>
<protein>
    <submittedName>
        <fullName evidence="1">Uncharacterized protein</fullName>
    </submittedName>
</protein>
<name>A0AAD6LCH3_9ROSI</name>
<keyword evidence="2" id="KW-1185">Reference proteome</keyword>
<evidence type="ECO:0000313" key="1">
    <source>
        <dbReference type="EMBL" id="KAJ6957779.1"/>
    </source>
</evidence>
<gene>
    <name evidence="1" type="ORF">NC653_039675</name>
</gene>
<dbReference type="Proteomes" id="UP001164929">
    <property type="component" value="Chromosome 18"/>
</dbReference>